<protein>
    <submittedName>
        <fullName evidence="1 3">Uncharacterized protein</fullName>
    </submittedName>
</protein>
<evidence type="ECO:0000313" key="1">
    <source>
        <dbReference type="EMBL" id="VDD87056.1"/>
    </source>
</evidence>
<reference evidence="3" key="1">
    <citation type="submission" date="2017-02" db="UniProtKB">
        <authorList>
            <consortium name="WormBaseParasite"/>
        </authorList>
    </citation>
    <scope>IDENTIFICATION</scope>
</reference>
<organism evidence="3">
    <name type="scientific">Enterobius vermicularis</name>
    <name type="common">Human pinworm</name>
    <dbReference type="NCBI Taxonomy" id="51028"/>
    <lineage>
        <taxon>Eukaryota</taxon>
        <taxon>Metazoa</taxon>
        <taxon>Ecdysozoa</taxon>
        <taxon>Nematoda</taxon>
        <taxon>Chromadorea</taxon>
        <taxon>Rhabditida</taxon>
        <taxon>Spirurina</taxon>
        <taxon>Oxyuridomorpha</taxon>
        <taxon>Oxyuroidea</taxon>
        <taxon>Oxyuridae</taxon>
        <taxon>Enterobius</taxon>
    </lineage>
</organism>
<evidence type="ECO:0000313" key="3">
    <source>
        <dbReference type="WBParaSite" id="EVEC_0000249101-mRNA-1"/>
    </source>
</evidence>
<proteinExistence type="predicted"/>
<sequence length="78" mass="8982">MEMGVVTETTSAQLYRSGIKMVVEHIEVDEEERTWLEGSTNKDQEDLAERKVPKLMKEAPRYDAAPLATPICFRPRRC</sequence>
<reference evidence="1 2" key="2">
    <citation type="submission" date="2018-10" db="EMBL/GenBank/DDBJ databases">
        <authorList>
            <consortium name="Pathogen Informatics"/>
        </authorList>
    </citation>
    <scope>NUCLEOTIDE SEQUENCE [LARGE SCALE GENOMIC DNA]</scope>
</reference>
<evidence type="ECO:0000313" key="2">
    <source>
        <dbReference type="Proteomes" id="UP000274131"/>
    </source>
</evidence>
<name>A0A0N4UY50_ENTVE</name>
<dbReference type="WBParaSite" id="EVEC_0000249101-mRNA-1">
    <property type="protein sequence ID" value="EVEC_0000249101-mRNA-1"/>
    <property type="gene ID" value="EVEC_0000249101"/>
</dbReference>
<dbReference type="Proteomes" id="UP000274131">
    <property type="component" value="Unassembled WGS sequence"/>
</dbReference>
<keyword evidence="2" id="KW-1185">Reference proteome</keyword>
<gene>
    <name evidence="1" type="ORF">EVEC_LOCUS2199</name>
</gene>
<accession>A0A0N4UY50</accession>
<dbReference type="AlphaFoldDB" id="A0A0N4UY50"/>
<dbReference type="EMBL" id="UXUI01007337">
    <property type="protein sequence ID" value="VDD87056.1"/>
    <property type="molecule type" value="Genomic_DNA"/>
</dbReference>